<keyword evidence="9" id="KW-0732">Signal</keyword>
<keyword evidence="3" id="KW-0762">Sugar transport</keyword>
<keyword evidence="5" id="KW-0769">Symport</keyword>
<feature type="chain" id="PRO_5043721949" evidence="9">
    <location>
        <begin position="25"/>
        <end position="455"/>
    </location>
</feature>
<feature type="transmembrane region" description="Helical" evidence="8">
    <location>
        <begin position="147"/>
        <end position="171"/>
    </location>
</feature>
<evidence type="ECO:0000256" key="8">
    <source>
        <dbReference type="SAM" id="Phobius"/>
    </source>
</evidence>
<evidence type="ECO:0000256" key="6">
    <source>
        <dbReference type="ARBA" id="ARBA00022989"/>
    </source>
</evidence>
<dbReference type="GO" id="GO:0005773">
    <property type="term" value="C:vacuole"/>
    <property type="evidence" value="ECO:0007669"/>
    <property type="project" value="TreeGrafter"/>
</dbReference>
<protein>
    <submittedName>
        <fullName evidence="10">Sucrose transport protein SUC4</fullName>
    </submittedName>
</protein>
<evidence type="ECO:0000256" key="5">
    <source>
        <dbReference type="ARBA" id="ARBA00022847"/>
    </source>
</evidence>
<dbReference type="PANTHER" id="PTHR19432:SF90">
    <property type="entry name" value="SUCROSE TRANSPORT PROTEIN SUC4"/>
    <property type="match status" value="1"/>
</dbReference>
<name>A0AAW2QM36_9LAMI</name>
<evidence type="ECO:0000256" key="9">
    <source>
        <dbReference type="SAM" id="SignalP"/>
    </source>
</evidence>
<dbReference type="PANTHER" id="PTHR19432">
    <property type="entry name" value="SUGAR TRANSPORTER"/>
    <property type="match status" value="1"/>
</dbReference>
<proteinExistence type="predicted"/>
<accession>A0AAW2QM36</accession>
<feature type="transmembrane region" description="Helical" evidence="8">
    <location>
        <begin position="46"/>
        <end position="64"/>
    </location>
</feature>
<evidence type="ECO:0000256" key="7">
    <source>
        <dbReference type="ARBA" id="ARBA00023136"/>
    </source>
</evidence>
<feature type="transmembrane region" description="Helical" evidence="8">
    <location>
        <begin position="107"/>
        <end position="127"/>
    </location>
</feature>
<evidence type="ECO:0000256" key="2">
    <source>
        <dbReference type="ARBA" id="ARBA00022448"/>
    </source>
</evidence>
<comment type="subcellular location">
    <subcellularLocation>
        <location evidence="1">Membrane</location>
        <topology evidence="1">Multi-pass membrane protein</topology>
    </subcellularLocation>
</comment>
<feature type="signal peptide" evidence="9">
    <location>
        <begin position="1"/>
        <end position="24"/>
    </location>
</feature>
<dbReference type="AlphaFoldDB" id="A0AAW2QM36"/>
<evidence type="ECO:0000256" key="3">
    <source>
        <dbReference type="ARBA" id="ARBA00022597"/>
    </source>
</evidence>
<evidence type="ECO:0000256" key="1">
    <source>
        <dbReference type="ARBA" id="ARBA00004141"/>
    </source>
</evidence>
<feature type="transmembrane region" description="Helical" evidence="8">
    <location>
        <begin position="183"/>
        <end position="205"/>
    </location>
</feature>
<gene>
    <name evidence="10" type="ORF">Scaly_1107300</name>
</gene>
<comment type="caution">
    <text evidence="10">The sequence shown here is derived from an EMBL/GenBank/DDBJ whole genome shotgun (WGS) entry which is preliminary data.</text>
</comment>
<keyword evidence="6 8" id="KW-1133">Transmembrane helix</keyword>
<keyword evidence="4 8" id="KW-0812">Transmembrane</keyword>
<dbReference type="EMBL" id="JACGWM010000006">
    <property type="protein sequence ID" value="KAL0368884.1"/>
    <property type="molecule type" value="Genomic_DNA"/>
</dbReference>
<evidence type="ECO:0000313" key="10">
    <source>
        <dbReference type="EMBL" id="KAL0368884.1"/>
    </source>
</evidence>
<organism evidence="10">
    <name type="scientific">Sesamum calycinum</name>
    <dbReference type="NCBI Taxonomy" id="2727403"/>
    <lineage>
        <taxon>Eukaryota</taxon>
        <taxon>Viridiplantae</taxon>
        <taxon>Streptophyta</taxon>
        <taxon>Embryophyta</taxon>
        <taxon>Tracheophyta</taxon>
        <taxon>Spermatophyta</taxon>
        <taxon>Magnoliopsida</taxon>
        <taxon>eudicotyledons</taxon>
        <taxon>Gunneridae</taxon>
        <taxon>Pentapetalae</taxon>
        <taxon>asterids</taxon>
        <taxon>lamiids</taxon>
        <taxon>Lamiales</taxon>
        <taxon>Pedaliaceae</taxon>
        <taxon>Sesamum</taxon>
    </lineage>
</organism>
<keyword evidence="2" id="KW-0813">Transport</keyword>
<reference evidence="10" key="2">
    <citation type="journal article" date="2024" name="Plant">
        <title>Genomic evolution and insights into agronomic trait innovations of Sesamum species.</title>
        <authorList>
            <person name="Miao H."/>
            <person name="Wang L."/>
            <person name="Qu L."/>
            <person name="Liu H."/>
            <person name="Sun Y."/>
            <person name="Le M."/>
            <person name="Wang Q."/>
            <person name="Wei S."/>
            <person name="Zheng Y."/>
            <person name="Lin W."/>
            <person name="Duan Y."/>
            <person name="Cao H."/>
            <person name="Xiong S."/>
            <person name="Wang X."/>
            <person name="Wei L."/>
            <person name="Li C."/>
            <person name="Ma Q."/>
            <person name="Ju M."/>
            <person name="Zhao R."/>
            <person name="Li G."/>
            <person name="Mu C."/>
            <person name="Tian Q."/>
            <person name="Mei H."/>
            <person name="Zhang T."/>
            <person name="Gao T."/>
            <person name="Zhang H."/>
        </authorList>
    </citation>
    <scope>NUCLEOTIDE SEQUENCE</scope>
    <source>
        <strain evidence="10">KEN8</strain>
    </source>
</reference>
<sequence length="455" mass="51036">MRISPYLWLSVMSLDLLLDPTVTGSRFFRFTRTSACNVSCANLKTAFIIDIIFIILTPFISLPATHEQHLISRFAAPYFGEVSEGSSNHEAFLWELFGPFRYLPGTVWIILLVTVLAWIGWFPFLLVDIDWMGREVYGGKPNEGMNYGIGVRSFSLGLMLNSVILGITLVLREKLCRKWGAGFTWGLSNILTCLCFVAMLAIIAIKMNMNTDGHLPPDGVVIAALVVFALLDIPLDEITLGLGQGLSMGVLNLAIVIPQKTTFGTTVKLNEWANTVTLSREQYEQLLHRPVANSVNIRIFRTDNALEFVQKAISDFYVTFFESTPFYSPQSSQAISPTLVPLPVPTLSIPPAYRTTYPHYSLNYRAFSVSLSSVSIPNTYCEALRHSAWKMAKDDIMSTLISRGTWELVAVPPNADVVACRWVFTLKFWADETFERYKARLVAKGFTQTFGVRLF</sequence>
<dbReference type="GO" id="GO:0005886">
    <property type="term" value="C:plasma membrane"/>
    <property type="evidence" value="ECO:0007669"/>
    <property type="project" value="TreeGrafter"/>
</dbReference>
<evidence type="ECO:0000256" key="4">
    <source>
        <dbReference type="ARBA" id="ARBA00022692"/>
    </source>
</evidence>
<reference evidence="10" key="1">
    <citation type="submission" date="2020-06" db="EMBL/GenBank/DDBJ databases">
        <authorList>
            <person name="Li T."/>
            <person name="Hu X."/>
            <person name="Zhang T."/>
            <person name="Song X."/>
            <person name="Zhang H."/>
            <person name="Dai N."/>
            <person name="Sheng W."/>
            <person name="Hou X."/>
            <person name="Wei L."/>
        </authorList>
    </citation>
    <scope>NUCLEOTIDE SEQUENCE</scope>
    <source>
        <strain evidence="10">KEN8</strain>
        <tissue evidence="10">Leaf</tissue>
    </source>
</reference>
<dbReference type="GO" id="GO:0008506">
    <property type="term" value="F:sucrose:proton symporter activity"/>
    <property type="evidence" value="ECO:0007669"/>
    <property type="project" value="TreeGrafter"/>
</dbReference>
<keyword evidence="7 8" id="KW-0472">Membrane</keyword>